<feature type="binding site" evidence="4">
    <location>
        <begin position="58"/>
        <end position="59"/>
    </location>
    <ligand>
        <name>phosphate</name>
        <dbReference type="ChEBI" id="CHEBI:43474"/>
    </ligand>
</feature>
<evidence type="ECO:0000313" key="7">
    <source>
        <dbReference type="Proteomes" id="UP001142055"/>
    </source>
</evidence>
<evidence type="ECO:0000256" key="4">
    <source>
        <dbReference type="HAMAP-Rule" id="MF_03155"/>
    </source>
</evidence>
<feature type="site" description="Important for substrate specificity" evidence="4">
    <location>
        <position position="169"/>
    </location>
</feature>
<evidence type="ECO:0000256" key="2">
    <source>
        <dbReference type="ARBA" id="ARBA00022679"/>
    </source>
</evidence>
<feature type="binding site" evidence="4">
    <location>
        <position position="188"/>
    </location>
    <ligand>
        <name>phosphate</name>
        <dbReference type="ChEBI" id="CHEBI:43474"/>
    </ligand>
</feature>
<dbReference type="InterPro" id="IPR000845">
    <property type="entry name" value="Nucleoside_phosphorylase_d"/>
</dbReference>
<feature type="binding site" evidence="4">
    <location>
        <begin position="211"/>
        <end position="213"/>
    </location>
    <ligand>
        <name>substrate</name>
    </ligand>
</feature>
<keyword evidence="4" id="KW-0539">Nucleus</keyword>
<dbReference type="EC" id="2.4.2.28" evidence="4"/>
<sequence length="272" mass="29887">MVPTIKIGIIGGTGLDQDATILQDRNVVPVPETPFGKPSDPEVIHGTIHGIEVYILGRHGRNHDVSPTNVNYRANLWTLKQLGVTHILATTACGSLKESMAPGHLAVIDQYIDRTNIRGGRSFYKVAHIPQPKPFEPKLQTVLFESAKEAGYSVHPTVTAVAIEGPRFSTLAESRLYQSWGADLVNMTLVPEVQLASELGFVYASLALVTDYDCWHSDELSVSVEFVTKMLQSLSTKAKDVLVRAVEKIANTDWSEIIEQRQNAAKNAIMVE</sequence>
<evidence type="ECO:0000256" key="3">
    <source>
        <dbReference type="ARBA" id="ARBA00022726"/>
    </source>
</evidence>
<dbReference type="GO" id="GO:0005829">
    <property type="term" value="C:cytosol"/>
    <property type="evidence" value="ECO:0007669"/>
    <property type="project" value="TreeGrafter"/>
</dbReference>
<dbReference type="CDD" id="cd09010">
    <property type="entry name" value="MTAP_SsMTAPII_like_MTIP"/>
    <property type="match status" value="1"/>
</dbReference>
<gene>
    <name evidence="6" type="ORF">RDWZM_003099</name>
</gene>
<dbReference type="InterPro" id="IPR018099">
    <property type="entry name" value="Purine_phosphorylase-2_CS"/>
</dbReference>
<comment type="subunit">
    <text evidence="4">Homotrimer.</text>
</comment>
<dbReference type="OrthoDB" id="431409at2759"/>
<dbReference type="EMBL" id="JAPWDV010000001">
    <property type="protein sequence ID" value="KAJ6224554.1"/>
    <property type="molecule type" value="Genomic_DNA"/>
</dbReference>
<keyword evidence="2 4" id="KW-0808">Transferase</keyword>
<keyword evidence="1 4" id="KW-0328">Glycosyltransferase</keyword>
<comment type="catalytic activity">
    <reaction evidence="4">
        <text>S-methyl-5'-thioadenosine + phosphate = 5-(methylsulfanyl)-alpha-D-ribose 1-phosphate + adenine</text>
        <dbReference type="Rhea" id="RHEA:11852"/>
        <dbReference type="ChEBI" id="CHEBI:16708"/>
        <dbReference type="ChEBI" id="CHEBI:17509"/>
        <dbReference type="ChEBI" id="CHEBI:43474"/>
        <dbReference type="ChEBI" id="CHEBI:58533"/>
        <dbReference type="EC" id="2.4.2.28"/>
    </reaction>
</comment>
<dbReference type="SUPFAM" id="SSF53167">
    <property type="entry name" value="Purine and uridine phosphorylases"/>
    <property type="match status" value="1"/>
</dbReference>
<feature type="binding site" evidence="4">
    <location>
        <begin position="91"/>
        <end position="92"/>
    </location>
    <ligand>
        <name>phosphate</name>
        <dbReference type="ChEBI" id="CHEBI:43474"/>
    </ligand>
</feature>
<comment type="similarity">
    <text evidence="4">Belongs to the PNP/MTAP phosphorylase family. MTAP subfamily.</text>
</comment>
<evidence type="ECO:0000313" key="6">
    <source>
        <dbReference type="EMBL" id="KAJ6224554.1"/>
    </source>
</evidence>
<feature type="domain" description="Nucleoside phosphorylase" evidence="5">
    <location>
        <begin position="6"/>
        <end position="246"/>
    </location>
</feature>
<dbReference type="Gene3D" id="3.40.50.1580">
    <property type="entry name" value="Nucleoside phosphorylase domain"/>
    <property type="match status" value="1"/>
</dbReference>
<dbReference type="PANTHER" id="PTHR42679:SF2">
    <property type="entry name" value="S-METHYL-5'-THIOADENOSINE PHOSPHORYLASE"/>
    <property type="match status" value="1"/>
</dbReference>
<feature type="site" description="Important for substrate specificity" evidence="4">
    <location>
        <position position="224"/>
    </location>
</feature>
<comment type="pathway">
    <text evidence="4">Amino-acid biosynthesis; L-methionine biosynthesis via salvage pathway; S-methyl-5-thio-alpha-D-ribose 1-phosphate from S-methyl-5'-thioadenosine (phosphorylase route): step 1/1.</text>
</comment>
<dbReference type="PANTHER" id="PTHR42679">
    <property type="entry name" value="S-METHYL-5'-THIOADENOSINE PHOSPHORYLASE"/>
    <property type="match status" value="1"/>
</dbReference>
<dbReference type="GO" id="GO:0019509">
    <property type="term" value="P:L-methionine salvage from methylthioadenosine"/>
    <property type="evidence" value="ECO:0007669"/>
    <property type="project" value="UniProtKB-UniRule"/>
</dbReference>
<dbReference type="GO" id="GO:0006166">
    <property type="term" value="P:purine ribonucleoside salvage"/>
    <property type="evidence" value="ECO:0007669"/>
    <property type="project" value="UniProtKB-KW"/>
</dbReference>
<evidence type="ECO:0000256" key="1">
    <source>
        <dbReference type="ARBA" id="ARBA00022676"/>
    </source>
</evidence>
<organism evidence="6 7">
    <name type="scientific">Blomia tropicalis</name>
    <name type="common">Mite</name>
    <dbReference type="NCBI Taxonomy" id="40697"/>
    <lineage>
        <taxon>Eukaryota</taxon>
        <taxon>Metazoa</taxon>
        <taxon>Ecdysozoa</taxon>
        <taxon>Arthropoda</taxon>
        <taxon>Chelicerata</taxon>
        <taxon>Arachnida</taxon>
        <taxon>Acari</taxon>
        <taxon>Acariformes</taxon>
        <taxon>Sarcoptiformes</taxon>
        <taxon>Astigmata</taxon>
        <taxon>Glycyphagoidea</taxon>
        <taxon>Echimyopodidae</taxon>
        <taxon>Blomia</taxon>
    </lineage>
</organism>
<keyword evidence="7" id="KW-1185">Reference proteome</keyword>
<name>A0A9Q0MFF7_BLOTA</name>
<comment type="subcellular location">
    <subcellularLocation>
        <location evidence="4">Cytoplasm</location>
    </subcellularLocation>
    <subcellularLocation>
        <location evidence="4">Nucleus</location>
    </subcellularLocation>
</comment>
<dbReference type="GO" id="GO:0005634">
    <property type="term" value="C:nucleus"/>
    <property type="evidence" value="ECO:0007669"/>
    <property type="project" value="UniProtKB-SubCell"/>
</dbReference>
<dbReference type="Proteomes" id="UP001142055">
    <property type="component" value="Chromosome 1"/>
</dbReference>
<feature type="binding site" evidence="4">
    <location>
        <position position="13"/>
    </location>
    <ligand>
        <name>phosphate</name>
        <dbReference type="ChEBI" id="CHEBI:43474"/>
    </ligand>
</feature>
<protein>
    <recommendedName>
        <fullName evidence="4">S-methyl-5'-thioadenosine phosphorylase</fullName>
        <ecNumber evidence="4">2.4.2.28</ecNumber>
    </recommendedName>
    <alternativeName>
        <fullName evidence="4">5'-methylthioadenosine phosphorylase</fullName>
        <shortName evidence="4">MTA phosphorylase</shortName>
        <shortName evidence="4">MTAP</shortName>
        <shortName evidence="4">MTAPase</shortName>
    </alternativeName>
</protein>
<keyword evidence="3 4" id="KW-0660">Purine salvage</keyword>
<comment type="function">
    <text evidence="4">Catalyzes the reversible phosphorylation of S-methyl-5'-thioadenosine (MTA) to adenine and 5-methylthioribose-1-phosphate. Involved in the breakdown of MTA, a major by-product of polyamine biosynthesis. Responsible for the first step in the methionine salvage pathway after MTA has been generated from S-adenosylmethionine. Has broad substrate specificity with 6-aminopurine nucleosides as preferred substrates.</text>
</comment>
<comment type="caution">
    <text evidence="6">The sequence shown here is derived from an EMBL/GenBank/DDBJ whole genome shotgun (WGS) entry which is preliminary data.</text>
</comment>
<dbReference type="InterPro" id="IPR035994">
    <property type="entry name" value="Nucleoside_phosphorylase_sf"/>
</dbReference>
<dbReference type="GO" id="GO:0017061">
    <property type="term" value="F:S-methyl-5-thioadenosine phosphorylase activity"/>
    <property type="evidence" value="ECO:0007669"/>
    <property type="project" value="UniProtKB-UniRule"/>
</dbReference>
<dbReference type="PROSITE" id="PS01240">
    <property type="entry name" value="PNP_MTAP_2"/>
    <property type="match status" value="1"/>
</dbReference>
<accession>A0A9Q0MFF7</accession>
<dbReference type="AlphaFoldDB" id="A0A9Q0MFF7"/>
<dbReference type="InterPro" id="IPR010044">
    <property type="entry name" value="MTAP"/>
</dbReference>
<feature type="binding site" evidence="4">
    <location>
        <position position="187"/>
    </location>
    <ligand>
        <name>substrate</name>
    </ligand>
</feature>
<dbReference type="Pfam" id="PF01048">
    <property type="entry name" value="PNP_UDP_1"/>
    <property type="match status" value="1"/>
</dbReference>
<evidence type="ECO:0000259" key="5">
    <source>
        <dbReference type="Pfam" id="PF01048"/>
    </source>
</evidence>
<proteinExistence type="inferred from homology"/>
<dbReference type="OMA" id="ADPFCPE"/>
<keyword evidence="4" id="KW-0963">Cytoplasm</keyword>
<dbReference type="HAMAP" id="MF_01963">
    <property type="entry name" value="MTAP"/>
    <property type="match status" value="1"/>
</dbReference>
<reference evidence="6" key="1">
    <citation type="submission" date="2022-12" db="EMBL/GenBank/DDBJ databases">
        <title>Genome assemblies of Blomia tropicalis.</title>
        <authorList>
            <person name="Cui Y."/>
        </authorList>
    </citation>
    <scope>NUCLEOTIDE SEQUENCE</scope>
    <source>
        <tissue evidence="6">Adult mites</tissue>
    </source>
</reference>